<evidence type="ECO:0000313" key="3">
    <source>
        <dbReference type="Proteomes" id="UP001355298"/>
    </source>
</evidence>
<feature type="domain" description="AAA" evidence="1">
    <location>
        <begin position="2"/>
        <end position="57"/>
    </location>
</feature>
<dbReference type="InterPro" id="IPR041682">
    <property type="entry name" value="AAA_14"/>
</dbReference>
<accession>A0ABU6IUR4</accession>
<evidence type="ECO:0000313" key="2">
    <source>
        <dbReference type="EMBL" id="MEC4266876.1"/>
    </source>
</evidence>
<proteinExistence type="predicted"/>
<dbReference type="Pfam" id="PF13173">
    <property type="entry name" value="AAA_14"/>
    <property type="match status" value="1"/>
</dbReference>
<sequence length="301" mass="34603">MHKYSGWAQELKNINDSYPNLKIVFTGSSLLEILNARADLSRRAVVYTMQGFSFREYIGVESGTLLKPLSLDQILENHIEVTQQINDKIKPLQYFDSYLKHGYYPFYREGLDLYEIRLGEVVNMILEIELPLLRNVDMAYVTKVKQLLVIIAESVPFVPNVSKLSDKIGINRATLLSYLNYLDEIGLTYNLYKDPYGISKLQKPSKVYLENTNSIFLLARNNANIGNLRETFFSNQLRYRHTLGYTDLGDFLVDGQFTFEIGGKGKSHKQIKTVANSYVVADNILYGSQNKIPLWLFGFLY</sequence>
<organism evidence="2 3">
    <name type="scientific">Flagellimonas halotolerans</name>
    <dbReference type="NCBI Taxonomy" id="3112164"/>
    <lineage>
        <taxon>Bacteria</taxon>
        <taxon>Pseudomonadati</taxon>
        <taxon>Bacteroidota</taxon>
        <taxon>Flavobacteriia</taxon>
        <taxon>Flavobacteriales</taxon>
        <taxon>Flavobacteriaceae</taxon>
        <taxon>Flagellimonas</taxon>
    </lineage>
</organism>
<dbReference type="PANTHER" id="PTHR42990:SF1">
    <property type="entry name" value="AAA+ ATPASE DOMAIN-CONTAINING PROTEIN"/>
    <property type="match status" value="1"/>
</dbReference>
<protein>
    <submittedName>
        <fullName evidence="2">AAA family ATPase</fullName>
    </submittedName>
</protein>
<keyword evidence="3" id="KW-1185">Reference proteome</keyword>
<name>A0ABU6IUR4_9FLAO</name>
<dbReference type="PANTHER" id="PTHR42990">
    <property type="entry name" value="ATPASE"/>
    <property type="match status" value="1"/>
</dbReference>
<reference evidence="2 3" key="1">
    <citation type="submission" date="2024-01" db="EMBL/GenBank/DDBJ databases">
        <title>The strains designed SYSU M86414 and SYSU M84420 isolated from the marine sediment in San Sha City (Hainan Province, China).</title>
        <authorList>
            <person name="Guo D."/>
        </authorList>
    </citation>
    <scope>NUCLEOTIDE SEQUENCE [LARGE SCALE GENOMIC DNA]</scope>
    <source>
        <strain evidence="2 3">SYSU M84420</strain>
    </source>
</reference>
<evidence type="ECO:0000259" key="1">
    <source>
        <dbReference type="Pfam" id="PF13173"/>
    </source>
</evidence>
<dbReference type="EMBL" id="JAYMGW010000022">
    <property type="protein sequence ID" value="MEC4266876.1"/>
    <property type="molecule type" value="Genomic_DNA"/>
</dbReference>
<gene>
    <name evidence="2" type="ORF">VOP03_16085</name>
</gene>
<comment type="caution">
    <text evidence="2">The sequence shown here is derived from an EMBL/GenBank/DDBJ whole genome shotgun (WGS) entry which is preliminary data.</text>
</comment>
<dbReference type="Proteomes" id="UP001355298">
    <property type="component" value="Unassembled WGS sequence"/>
</dbReference>
<dbReference type="RefSeq" id="WP_326280243.1">
    <property type="nucleotide sequence ID" value="NZ_JAYKYV010000022.1"/>
</dbReference>